<evidence type="ECO:0000313" key="6">
    <source>
        <dbReference type="EMBL" id="MPM75680.1"/>
    </source>
</evidence>
<keyword evidence="5 6" id="KW-0378">Hydrolase</keyword>
<dbReference type="Pfam" id="PF10459">
    <property type="entry name" value="Peptidase_S46"/>
    <property type="match status" value="1"/>
</dbReference>
<reference evidence="6" key="1">
    <citation type="submission" date="2019-08" db="EMBL/GenBank/DDBJ databases">
        <authorList>
            <person name="Kucharzyk K."/>
            <person name="Murdoch R.W."/>
            <person name="Higgins S."/>
            <person name="Loffler F."/>
        </authorList>
    </citation>
    <scope>NUCLEOTIDE SEQUENCE</scope>
</reference>
<dbReference type="GO" id="GO:0070009">
    <property type="term" value="F:serine-type aminopeptidase activity"/>
    <property type="evidence" value="ECO:0007669"/>
    <property type="project" value="InterPro"/>
</dbReference>
<dbReference type="SUPFAM" id="SSF50494">
    <property type="entry name" value="Trypsin-like serine proteases"/>
    <property type="match status" value="1"/>
</dbReference>
<dbReference type="AlphaFoldDB" id="A0A645CFI1"/>
<keyword evidence="2" id="KW-0031">Aminopeptidase</keyword>
<name>A0A645CFI1_9ZZZZ</name>
<dbReference type="PANTHER" id="PTHR38469:SF1">
    <property type="entry name" value="PERIPLASMIC PEPTIDASE SUBFAMILY S1B"/>
    <property type="match status" value="1"/>
</dbReference>
<comment type="similarity">
    <text evidence="1">Belongs to the peptidase S46 family.</text>
</comment>
<protein>
    <submittedName>
        <fullName evidence="6">Asp/Glu-specific dipeptidyl-peptidase</fullName>
        <ecNumber evidence="6">3.4.14.-</ecNumber>
    </submittedName>
</protein>
<dbReference type="PANTHER" id="PTHR38469">
    <property type="entry name" value="PERIPLASMIC PEPTIDASE SUBFAMILY S1B"/>
    <property type="match status" value="1"/>
</dbReference>
<dbReference type="EC" id="3.4.14.-" evidence="6"/>
<proteinExistence type="inferred from homology"/>
<dbReference type="InterPro" id="IPR009003">
    <property type="entry name" value="Peptidase_S1_PA"/>
</dbReference>
<dbReference type="GO" id="GO:0006508">
    <property type="term" value="P:proteolysis"/>
    <property type="evidence" value="ECO:0007669"/>
    <property type="project" value="UniProtKB-KW"/>
</dbReference>
<evidence type="ECO:0000256" key="2">
    <source>
        <dbReference type="ARBA" id="ARBA00022438"/>
    </source>
</evidence>
<organism evidence="6">
    <name type="scientific">bioreactor metagenome</name>
    <dbReference type="NCBI Taxonomy" id="1076179"/>
    <lineage>
        <taxon>unclassified sequences</taxon>
        <taxon>metagenomes</taxon>
        <taxon>ecological metagenomes</taxon>
    </lineage>
</organism>
<evidence type="ECO:0000256" key="4">
    <source>
        <dbReference type="ARBA" id="ARBA00022729"/>
    </source>
</evidence>
<accession>A0A645CFI1</accession>
<dbReference type="InterPro" id="IPR043504">
    <property type="entry name" value="Peptidase_S1_PA_chymotrypsin"/>
</dbReference>
<dbReference type="Gene3D" id="2.40.10.10">
    <property type="entry name" value="Trypsin-like serine proteases"/>
    <property type="match status" value="1"/>
</dbReference>
<gene>
    <name evidence="6" type="ORF">SDC9_122674</name>
</gene>
<dbReference type="InterPro" id="IPR019500">
    <property type="entry name" value="Pep_S46"/>
</dbReference>
<evidence type="ECO:0000256" key="3">
    <source>
        <dbReference type="ARBA" id="ARBA00022670"/>
    </source>
</evidence>
<keyword evidence="4" id="KW-0732">Signal</keyword>
<dbReference type="GO" id="GO:0008239">
    <property type="term" value="F:dipeptidyl-peptidase activity"/>
    <property type="evidence" value="ECO:0007669"/>
    <property type="project" value="InterPro"/>
</dbReference>
<evidence type="ECO:0000256" key="1">
    <source>
        <dbReference type="ARBA" id="ARBA00010491"/>
    </source>
</evidence>
<dbReference type="EMBL" id="VSSQ01026785">
    <property type="protein sequence ID" value="MPM75680.1"/>
    <property type="molecule type" value="Genomic_DNA"/>
</dbReference>
<keyword evidence="3" id="KW-0645">Protease</keyword>
<evidence type="ECO:0000256" key="5">
    <source>
        <dbReference type="ARBA" id="ARBA00022801"/>
    </source>
</evidence>
<sequence length="296" mass="34067">MAAKTHDQKLESLKSLFADYFKDYYNVIDKKTFIALMNEYNKNISDNFKPEYYLELLEIYKSTEALADYLFDTSVFTDESKALTTLNSENFEVLLSSDPFTKLFKAFAESNAKKIKPFLDKKNGEIAILYRTYMKGLLEFDKMRSFYPDANSTLRITYGKVRGYSPRDAVDYKYYTTLDGIMEKDNPDIYDYNIPQKLRDLYNAKDYGIWAVNGTIPVCFVATNHTSGGNSGSPVIDSNGYLVGLNFDRAWEGTMSDIEFDPKVCRNITLDIRYVLFILDKLAGADNILKEIKIVR</sequence>
<comment type="caution">
    <text evidence="6">The sequence shown here is derived from an EMBL/GenBank/DDBJ whole genome shotgun (WGS) entry which is preliminary data.</text>
</comment>